<dbReference type="InterPro" id="IPR029058">
    <property type="entry name" value="AB_hydrolase_fold"/>
</dbReference>
<feature type="transmembrane region" description="Helical" evidence="2">
    <location>
        <begin position="467"/>
        <end position="487"/>
    </location>
</feature>
<dbReference type="SUPFAM" id="SSF53474">
    <property type="entry name" value="alpha/beta-Hydrolases"/>
    <property type="match status" value="1"/>
</dbReference>
<organism evidence="3 4">
    <name type="scientific">Mycetocola miduiensis</name>
    <dbReference type="NCBI Taxonomy" id="995034"/>
    <lineage>
        <taxon>Bacteria</taxon>
        <taxon>Bacillati</taxon>
        <taxon>Actinomycetota</taxon>
        <taxon>Actinomycetes</taxon>
        <taxon>Micrococcales</taxon>
        <taxon>Microbacteriaceae</taxon>
        <taxon>Mycetocola</taxon>
    </lineage>
</organism>
<keyword evidence="2" id="KW-0812">Transmembrane</keyword>
<feature type="transmembrane region" description="Helical" evidence="2">
    <location>
        <begin position="364"/>
        <end position="386"/>
    </location>
</feature>
<sequence>MANMRVLELRIHGIANAPPADVLCTTNEEVEQKDGDEQGSFWRIKPKASVASQASVTPPVPAPVPGAAVDTEAYSWGNQARSGASALALIGRAVVHVGWLFVLPFGLCNLAYWARRDIKGTDEDPKWWAGGDGAVILRVFALLQTLFYTVGFLTVSVHLMGLQCFQATSGPDGTLRYHACAALPGWLDFLAGWSPIARAALFSIAPIAVTLLIYMISSRARGMFNPQSSFDDDAKGRPSEEEPTDDGASEADPPRPALLSSAGFWHRSRVGQTSERAHFAAAIALILLLLASDALVDSIRGESDISVPGADLVEVLLGRVDTTGTGPVPFVALAVAAVLLAGAGMIAAAAGLSGKRWSTRSKRGWSTTILVLSAGAYVAWVAWAIIAARTPTAGEQLLAASSLRGLTVTPTIIAALGALIAVASLTWGYRWRRRLVMWFVLPVAVACGAASSVWGLAPAELSGVGPILTWSSAGLIGLAIVVGYLPFADPRVREARRHTGWHGNGAAVILLLALLASLIITSLLVLGTHAWLTTDTDLPVVRDGWRLINPPEADPTAAASLPAPAVIEAPPFHSLFAGMLVVGLIVFLALVLLTVGAALRRFPAFSLPGPGNEGLGGTGRLVPEDAELPPPPAATTVVKGSPLLAPAEHPPQTVHEKDYPPDEIRPSGRLRVVADARRVAGLLHRGEPLLGVLAVLTAVALVPLAIPPVGDLLEGAPFWSTLLAVSRWAIGLIALAAVAFVVTNAVTSTERPLALVWDIICFFPRAGHPFAPPCYAERAVPEVTKRIKRWMGPNEAGPDGKVILSAHSMGATIAVGAILAMKGDEEIDALGNVALLTHGVQLRPYFSRFFPEVFGPRVLGVRGTLGPRMLESDPWRRQVIADNRPPVLPVHKEDDPPSVVELLGGDFRDREHPVAPRWRSLWRRTDYLGFPVTGFWSNETDGVNENPIDRRATERSPRSYLWAVAKHNDYLSTPQYRSARDELVAMLTDGRVLSEPSVPEPEPRSDWRAFWFGWLRWLRERSGMVSLANARRRTGE</sequence>
<feature type="transmembrane region" description="Helical" evidence="2">
    <location>
        <begin position="330"/>
        <end position="352"/>
    </location>
</feature>
<evidence type="ECO:0000256" key="2">
    <source>
        <dbReference type="SAM" id="Phobius"/>
    </source>
</evidence>
<evidence type="ECO:0000313" key="3">
    <source>
        <dbReference type="EMBL" id="SFN60189.1"/>
    </source>
</evidence>
<dbReference type="RefSeq" id="WP_090709941.1">
    <property type="nucleotide sequence ID" value="NZ_FOVM01000003.1"/>
</dbReference>
<accession>A0A1I5AD98</accession>
<name>A0A1I5AD98_9MICO</name>
<dbReference type="AlphaFoldDB" id="A0A1I5AD98"/>
<evidence type="ECO:0000256" key="1">
    <source>
        <dbReference type="SAM" id="MobiDB-lite"/>
    </source>
</evidence>
<dbReference type="STRING" id="995034.SAMN05216219_1347"/>
<keyword evidence="2" id="KW-1133">Transmembrane helix</keyword>
<feature type="transmembrane region" description="Helical" evidence="2">
    <location>
        <begin position="196"/>
        <end position="216"/>
    </location>
</feature>
<proteinExistence type="predicted"/>
<dbReference type="EMBL" id="FOVM01000003">
    <property type="protein sequence ID" value="SFN60189.1"/>
    <property type="molecule type" value="Genomic_DNA"/>
</dbReference>
<feature type="transmembrane region" description="Helical" evidence="2">
    <location>
        <begin position="135"/>
        <end position="155"/>
    </location>
</feature>
<keyword evidence="2" id="KW-0472">Membrane</keyword>
<feature type="transmembrane region" description="Helical" evidence="2">
    <location>
        <begin position="406"/>
        <end position="428"/>
    </location>
</feature>
<evidence type="ECO:0000313" key="4">
    <source>
        <dbReference type="Proteomes" id="UP000198867"/>
    </source>
</evidence>
<feature type="region of interest" description="Disordered" evidence="1">
    <location>
        <begin position="227"/>
        <end position="254"/>
    </location>
</feature>
<feature type="transmembrane region" description="Helical" evidence="2">
    <location>
        <begin position="508"/>
        <end position="532"/>
    </location>
</feature>
<feature type="transmembrane region" description="Helical" evidence="2">
    <location>
        <begin position="277"/>
        <end position="296"/>
    </location>
</feature>
<protein>
    <submittedName>
        <fullName evidence="3">Ni/Fe-hydrogenase 2 integral membrane subunit HybB</fullName>
    </submittedName>
</protein>
<feature type="transmembrane region" description="Helical" evidence="2">
    <location>
        <begin position="93"/>
        <end position="114"/>
    </location>
</feature>
<feature type="transmembrane region" description="Helical" evidence="2">
    <location>
        <begin position="575"/>
        <end position="599"/>
    </location>
</feature>
<gene>
    <name evidence="3" type="ORF">SAMN05216219_1347</name>
</gene>
<feature type="transmembrane region" description="Helical" evidence="2">
    <location>
        <begin position="435"/>
        <end position="455"/>
    </location>
</feature>
<dbReference type="OrthoDB" id="4320047at2"/>
<feature type="transmembrane region" description="Helical" evidence="2">
    <location>
        <begin position="688"/>
        <end position="706"/>
    </location>
</feature>
<keyword evidence="4" id="KW-1185">Reference proteome</keyword>
<reference evidence="4" key="1">
    <citation type="submission" date="2016-10" db="EMBL/GenBank/DDBJ databases">
        <authorList>
            <person name="Varghese N."/>
            <person name="Submissions S."/>
        </authorList>
    </citation>
    <scope>NUCLEOTIDE SEQUENCE [LARGE SCALE GENOMIC DNA]</scope>
    <source>
        <strain evidence="4">CGMCC 1.11101</strain>
    </source>
</reference>
<dbReference type="Proteomes" id="UP000198867">
    <property type="component" value="Unassembled WGS sequence"/>
</dbReference>
<feature type="transmembrane region" description="Helical" evidence="2">
    <location>
        <begin position="718"/>
        <end position="742"/>
    </location>
</feature>